<sequence length="587" mass="61110">MAAREPRHTPPAGPPAGSPALRAIRRRIGSGLAAAGGFSVFLALIQLAMPLYTMQVYDRVLGSRSVETLVALSLLALGCFAVLGLVEAIRGRLTQAMGHLAASTLTMDALEASMGGLLRGGGSRPAQVLRDVNELRQFLSGPSITAPLDAALSLVFLLFLTLIHPLYGLVCGGSILCLVGVSLLGRMLTMPGAAEANRALCRHGADIEAASHGVEAVAAMGMMGNLRRRWQAVQDDHLRLASRTAGRAQAVASLAKVCRMTAQVAILAAGTMLVLDRQVSPGSMLAASILMGRALAPFEQLIDSWRNWSAARESHRRLSGLFTAEGTPDADAAPLPRPCGHLLLDRVTYVPPGSDRPTLRGLSFSVEPGEAVGIVGPSAAGKSTLARLLVGVLEPTQGGVYLDGHNVWRWHRDDCGRHVGYLPQGVGLLGGTMEDAIARLGDPDPALVTAAARRAGVHEMIGRLPDGYRTEIGEGGALLSGGQRQRIALARALYGAPRLIVLDEPNANLDPVGEAALLSAIAEAKAGGAAVVVIAHRPSVLNAVDRIVVLRDGMIDQAATRAEMVRRLGAATGPAAPQPVAAAAATL</sequence>
<name>A0ABU0WJC4_9PROT</name>
<dbReference type="Proteomes" id="UP001227317">
    <property type="component" value="Unassembled WGS sequence"/>
</dbReference>
<dbReference type="InterPro" id="IPR003593">
    <property type="entry name" value="AAA+_ATPase"/>
</dbReference>
<dbReference type="InterPro" id="IPR003439">
    <property type="entry name" value="ABC_transporter-like_ATP-bd"/>
</dbReference>
<evidence type="ECO:0000256" key="1">
    <source>
        <dbReference type="ARBA" id="ARBA00004651"/>
    </source>
</evidence>
<dbReference type="Gene3D" id="3.40.50.300">
    <property type="entry name" value="P-loop containing nucleotide triphosphate hydrolases"/>
    <property type="match status" value="1"/>
</dbReference>
<dbReference type="PANTHER" id="PTHR43394:SF1">
    <property type="entry name" value="ATP-BINDING CASSETTE SUB-FAMILY B MEMBER 10, MITOCHONDRIAL"/>
    <property type="match status" value="1"/>
</dbReference>
<evidence type="ECO:0000313" key="10">
    <source>
        <dbReference type="EMBL" id="MDQ2104261.1"/>
    </source>
</evidence>
<proteinExistence type="predicted"/>
<feature type="transmembrane region" description="Helical" evidence="7">
    <location>
        <begin position="69"/>
        <end position="89"/>
    </location>
</feature>
<dbReference type="SUPFAM" id="SSF90123">
    <property type="entry name" value="ABC transporter transmembrane region"/>
    <property type="match status" value="1"/>
</dbReference>
<evidence type="ECO:0000259" key="8">
    <source>
        <dbReference type="PROSITE" id="PS50893"/>
    </source>
</evidence>
<evidence type="ECO:0000256" key="7">
    <source>
        <dbReference type="SAM" id="Phobius"/>
    </source>
</evidence>
<keyword evidence="11" id="KW-1185">Reference proteome</keyword>
<evidence type="ECO:0000259" key="9">
    <source>
        <dbReference type="PROSITE" id="PS50929"/>
    </source>
</evidence>
<dbReference type="InterPro" id="IPR017871">
    <property type="entry name" value="ABC_transporter-like_CS"/>
</dbReference>
<evidence type="ECO:0000256" key="5">
    <source>
        <dbReference type="ARBA" id="ARBA00022989"/>
    </source>
</evidence>
<evidence type="ECO:0000256" key="3">
    <source>
        <dbReference type="ARBA" id="ARBA00022741"/>
    </source>
</evidence>
<keyword evidence="3" id="KW-0547">Nucleotide-binding</keyword>
<dbReference type="NCBIfam" id="TIGR01842">
    <property type="entry name" value="type_I_sec_PrtD"/>
    <property type="match status" value="1"/>
</dbReference>
<protein>
    <submittedName>
        <fullName evidence="10">Type I secretion system permease/ATPase</fullName>
    </submittedName>
</protein>
<dbReference type="Gene3D" id="1.20.1560.10">
    <property type="entry name" value="ABC transporter type 1, transmembrane domain"/>
    <property type="match status" value="1"/>
</dbReference>
<dbReference type="SUPFAM" id="SSF52540">
    <property type="entry name" value="P-loop containing nucleoside triphosphate hydrolases"/>
    <property type="match status" value="1"/>
</dbReference>
<dbReference type="EMBL" id="JAUJFI010000079">
    <property type="protein sequence ID" value="MDQ2104261.1"/>
    <property type="molecule type" value="Genomic_DNA"/>
</dbReference>
<feature type="transmembrane region" description="Helical" evidence="7">
    <location>
        <begin position="28"/>
        <end position="49"/>
    </location>
</feature>
<keyword evidence="4" id="KW-0067">ATP-binding</keyword>
<dbReference type="PROSITE" id="PS50893">
    <property type="entry name" value="ABC_TRANSPORTER_2"/>
    <property type="match status" value="1"/>
</dbReference>
<dbReference type="InterPro" id="IPR036640">
    <property type="entry name" value="ABC1_TM_sf"/>
</dbReference>
<dbReference type="PANTHER" id="PTHR43394">
    <property type="entry name" value="ATP-DEPENDENT PERMEASE MDL1, MITOCHONDRIAL"/>
    <property type="match status" value="1"/>
</dbReference>
<dbReference type="RefSeq" id="WP_306707889.1">
    <property type="nucleotide sequence ID" value="NZ_JAUJFI010000079.1"/>
</dbReference>
<dbReference type="InterPro" id="IPR027417">
    <property type="entry name" value="P-loop_NTPase"/>
</dbReference>
<evidence type="ECO:0000256" key="2">
    <source>
        <dbReference type="ARBA" id="ARBA00022692"/>
    </source>
</evidence>
<accession>A0ABU0WJC4</accession>
<dbReference type="Pfam" id="PF00664">
    <property type="entry name" value="ABC_membrane"/>
    <property type="match status" value="1"/>
</dbReference>
<comment type="caution">
    <text evidence="10">The sequence shown here is derived from an EMBL/GenBank/DDBJ whole genome shotgun (WGS) entry which is preliminary data.</text>
</comment>
<dbReference type="InterPro" id="IPR010128">
    <property type="entry name" value="ATPase_T1SS_PrtD-like"/>
</dbReference>
<keyword evidence="5 7" id="KW-1133">Transmembrane helix</keyword>
<dbReference type="SMART" id="SM00382">
    <property type="entry name" value="AAA"/>
    <property type="match status" value="1"/>
</dbReference>
<dbReference type="InterPro" id="IPR039421">
    <property type="entry name" value="Type_1_exporter"/>
</dbReference>
<feature type="domain" description="ABC transmembrane type-1" evidence="9">
    <location>
        <begin position="33"/>
        <end position="310"/>
    </location>
</feature>
<reference evidence="10 11" key="1">
    <citation type="submission" date="2023-06" db="EMBL/GenBank/DDBJ databases">
        <title>Azospirillum isscasensis sp.nov, a bacterium isolated from rhizosphere soil of rice.</title>
        <authorList>
            <person name="Wang H."/>
        </authorList>
    </citation>
    <scope>NUCLEOTIDE SEQUENCE [LARGE SCALE GENOMIC DNA]</scope>
    <source>
        <strain evidence="10 11">C340-1</strain>
    </source>
</reference>
<evidence type="ECO:0000256" key="6">
    <source>
        <dbReference type="ARBA" id="ARBA00023136"/>
    </source>
</evidence>
<gene>
    <name evidence="10" type="ORF">QSG27_16285</name>
</gene>
<dbReference type="Pfam" id="PF00005">
    <property type="entry name" value="ABC_tran"/>
    <property type="match status" value="1"/>
</dbReference>
<evidence type="ECO:0000313" key="11">
    <source>
        <dbReference type="Proteomes" id="UP001227317"/>
    </source>
</evidence>
<keyword evidence="2 7" id="KW-0812">Transmembrane</keyword>
<feature type="domain" description="ABC transporter" evidence="8">
    <location>
        <begin position="342"/>
        <end position="577"/>
    </location>
</feature>
<evidence type="ECO:0000256" key="4">
    <source>
        <dbReference type="ARBA" id="ARBA00022840"/>
    </source>
</evidence>
<dbReference type="PROSITE" id="PS00211">
    <property type="entry name" value="ABC_TRANSPORTER_1"/>
    <property type="match status" value="1"/>
</dbReference>
<dbReference type="InterPro" id="IPR011527">
    <property type="entry name" value="ABC1_TM_dom"/>
</dbReference>
<comment type="subcellular location">
    <subcellularLocation>
        <location evidence="1">Cell membrane</location>
        <topology evidence="1">Multi-pass membrane protein</topology>
    </subcellularLocation>
</comment>
<keyword evidence="6 7" id="KW-0472">Membrane</keyword>
<dbReference type="PROSITE" id="PS50929">
    <property type="entry name" value="ABC_TM1F"/>
    <property type="match status" value="1"/>
</dbReference>
<organism evidence="10 11">
    <name type="scientific">Azospirillum isscasi</name>
    <dbReference type="NCBI Taxonomy" id="3053926"/>
    <lineage>
        <taxon>Bacteria</taxon>
        <taxon>Pseudomonadati</taxon>
        <taxon>Pseudomonadota</taxon>
        <taxon>Alphaproteobacteria</taxon>
        <taxon>Rhodospirillales</taxon>
        <taxon>Azospirillaceae</taxon>
        <taxon>Azospirillum</taxon>
    </lineage>
</organism>